<dbReference type="RefSeq" id="WP_093047152.1">
    <property type="nucleotide sequence ID" value="NZ_FOGT01000001.1"/>
</dbReference>
<sequence length="448" mass="51451">MMRNIVIGVLAVALIGTGMWGFREQEEKNTVMMQSENNYQRAFHDLTYQIDLLHDEIGATLAMNSKERLSPSLADVWRITSEAQNELGQLPLGLMPFTKTEEFLYKVGNFSYRHAIRDLDQDPLTEENYDDLKQLYSQAGEIQKELRKVQSMVLRENLRWTDVELDLAAQDEPLNNAVVNGFHIIDEKVGGFSEVNFDNETNKVTGNDEDIEKNIKNEDQINENEAIDKAREFLNQDSLGDVQITETGKGLAYEAYSLVISDGEHGTNITMDITKKGGHPVWMLNEREVQQEKISLNEASEKAEDFLERNGYDNMQLVESKQYENIGVFQFVKLDDDVRIYTDEIVVDVALDEGDIAGFESFAYLANNKQDRETELEISKEEAQERLNPNLNVKEHHVAVIENQLEEEVLCHEFYGTIDNDTYRIFINAKNGREEQVEKLDNPEPVYQ</sequence>
<name>A0A1H9PB46_9BACI</name>
<dbReference type="EMBL" id="FOGT01000001">
    <property type="protein sequence ID" value="SER45009.1"/>
    <property type="molecule type" value="Genomic_DNA"/>
</dbReference>
<dbReference type="NCBIfam" id="TIGR02889">
    <property type="entry name" value="spore_YpeB"/>
    <property type="match status" value="1"/>
</dbReference>
<gene>
    <name evidence="4" type="ORF">SAMN05518684_101212</name>
</gene>
<accession>A0A1H9PB46</accession>
<dbReference type="AlphaFoldDB" id="A0A1H9PB46"/>
<dbReference type="Pfam" id="PF03413">
    <property type="entry name" value="PepSY"/>
    <property type="match status" value="1"/>
</dbReference>
<evidence type="ECO:0000259" key="2">
    <source>
        <dbReference type="Pfam" id="PF14620"/>
    </source>
</evidence>
<dbReference type="InterPro" id="IPR025711">
    <property type="entry name" value="PepSY"/>
</dbReference>
<evidence type="ECO:0000313" key="5">
    <source>
        <dbReference type="Proteomes" id="UP000198571"/>
    </source>
</evidence>
<dbReference type="Pfam" id="PF14620">
    <property type="entry name" value="YPEB_PepSY1-2"/>
    <property type="match status" value="1"/>
</dbReference>
<organism evidence="4 5">
    <name type="scientific">Salipaludibacillus aurantiacus</name>
    <dbReference type="NCBI Taxonomy" id="1601833"/>
    <lineage>
        <taxon>Bacteria</taxon>
        <taxon>Bacillati</taxon>
        <taxon>Bacillota</taxon>
        <taxon>Bacilli</taxon>
        <taxon>Bacillales</taxon>
        <taxon>Bacillaceae</taxon>
    </lineage>
</organism>
<dbReference type="STRING" id="1601833.SAMN05518684_101212"/>
<dbReference type="InterPro" id="IPR048402">
    <property type="entry name" value="YpeB_N"/>
</dbReference>
<dbReference type="Pfam" id="PF20769">
    <property type="entry name" value="YPEB_N"/>
    <property type="match status" value="1"/>
</dbReference>
<feature type="domain" description="Sporulation protein YpeB PepSY1 and PepSY2" evidence="2">
    <location>
        <begin position="180"/>
        <end position="373"/>
    </location>
</feature>
<dbReference type="OrthoDB" id="2372097at2"/>
<proteinExistence type="predicted"/>
<dbReference type="Proteomes" id="UP000198571">
    <property type="component" value="Unassembled WGS sequence"/>
</dbReference>
<reference evidence="5" key="1">
    <citation type="submission" date="2016-10" db="EMBL/GenBank/DDBJ databases">
        <authorList>
            <person name="Varghese N."/>
            <person name="Submissions S."/>
        </authorList>
    </citation>
    <scope>NUCLEOTIDE SEQUENCE [LARGE SCALE GENOMIC DNA]</scope>
    <source>
        <strain evidence="5">S9</strain>
    </source>
</reference>
<dbReference type="InterPro" id="IPR014239">
    <property type="entry name" value="YpeB_PepSY1-2"/>
</dbReference>
<feature type="domain" description="PepSY" evidence="1">
    <location>
        <begin position="378"/>
        <end position="434"/>
    </location>
</feature>
<evidence type="ECO:0000259" key="3">
    <source>
        <dbReference type="Pfam" id="PF20769"/>
    </source>
</evidence>
<evidence type="ECO:0000313" key="4">
    <source>
        <dbReference type="EMBL" id="SER45009.1"/>
    </source>
</evidence>
<evidence type="ECO:0000259" key="1">
    <source>
        <dbReference type="Pfam" id="PF03413"/>
    </source>
</evidence>
<feature type="domain" description="Sporulation protein YpeB N-terminal" evidence="3">
    <location>
        <begin position="27"/>
        <end position="162"/>
    </location>
</feature>
<dbReference type="GO" id="GO:0009847">
    <property type="term" value="P:spore germination"/>
    <property type="evidence" value="ECO:0007669"/>
    <property type="project" value="InterPro"/>
</dbReference>
<keyword evidence="5" id="KW-1185">Reference proteome</keyword>
<protein>
    <submittedName>
        <fullName evidence="4">Spore germination protein</fullName>
    </submittedName>
</protein>